<dbReference type="Proteomes" id="UP000735302">
    <property type="component" value="Unassembled WGS sequence"/>
</dbReference>
<accession>A0AAV4AC74</accession>
<sequence>MEYKQTLPLVFTLCLLYLAGLTTGQATGGGGAGGTNNNLCSSRFEADLSPQCFEPFGVNFTGVIFVLSGNRTGAIPAGYTFQTFLDFLCR</sequence>
<comment type="caution">
    <text evidence="2">The sequence shown here is derived from an EMBL/GenBank/DDBJ whole genome shotgun (WGS) entry which is preliminary data.</text>
</comment>
<evidence type="ECO:0000313" key="2">
    <source>
        <dbReference type="EMBL" id="GFO05770.1"/>
    </source>
</evidence>
<feature type="chain" id="PRO_5043808585" evidence="1">
    <location>
        <begin position="25"/>
        <end position="90"/>
    </location>
</feature>
<organism evidence="2 3">
    <name type="scientific">Plakobranchus ocellatus</name>
    <dbReference type="NCBI Taxonomy" id="259542"/>
    <lineage>
        <taxon>Eukaryota</taxon>
        <taxon>Metazoa</taxon>
        <taxon>Spiralia</taxon>
        <taxon>Lophotrochozoa</taxon>
        <taxon>Mollusca</taxon>
        <taxon>Gastropoda</taxon>
        <taxon>Heterobranchia</taxon>
        <taxon>Euthyneura</taxon>
        <taxon>Panpulmonata</taxon>
        <taxon>Sacoglossa</taxon>
        <taxon>Placobranchoidea</taxon>
        <taxon>Plakobranchidae</taxon>
        <taxon>Plakobranchus</taxon>
    </lineage>
</organism>
<evidence type="ECO:0000313" key="3">
    <source>
        <dbReference type="Proteomes" id="UP000735302"/>
    </source>
</evidence>
<proteinExistence type="predicted"/>
<gene>
    <name evidence="2" type="ORF">PoB_003227500</name>
</gene>
<protein>
    <submittedName>
        <fullName evidence="2">Uncharacterized protein</fullName>
    </submittedName>
</protein>
<keyword evidence="1" id="KW-0732">Signal</keyword>
<dbReference type="EMBL" id="BLXT01003752">
    <property type="protein sequence ID" value="GFO05770.1"/>
    <property type="molecule type" value="Genomic_DNA"/>
</dbReference>
<feature type="signal peptide" evidence="1">
    <location>
        <begin position="1"/>
        <end position="24"/>
    </location>
</feature>
<dbReference type="AlphaFoldDB" id="A0AAV4AC74"/>
<keyword evidence="3" id="KW-1185">Reference proteome</keyword>
<evidence type="ECO:0000256" key="1">
    <source>
        <dbReference type="SAM" id="SignalP"/>
    </source>
</evidence>
<reference evidence="2 3" key="1">
    <citation type="journal article" date="2021" name="Elife">
        <title>Chloroplast acquisition without the gene transfer in kleptoplastic sea slugs, Plakobranchus ocellatus.</title>
        <authorList>
            <person name="Maeda T."/>
            <person name="Takahashi S."/>
            <person name="Yoshida T."/>
            <person name="Shimamura S."/>
            <person name="Takaki Y."/>
            <person name="Nagai Y."/>
            <person name="Toyoda A."/>
            <person name="Suzuki Y."/>
            <person name="Arimoto A."/>
            <person name="Ishii H."/>
            <person name="Satoh N."/>
            <person name="Nishiyama T."/>
            <person name="Hasebe M."/>
            <person name="Maruyama T."/>
            <person name="Minagawa J."/>
            <person name="Obokata J."/>
            <person name="Shigenobu S."/>
        </authorList>
    </citation>
    <scope>NUCLEOTIDE SEQUENCE [LARGE SCALE GENOMIC DNA]</scope>
</reference>
<name>A0AAV4AC74_9GAST</name>